<dbReference type="Gene3D" id="3.40.50.2000">
    <property type="entry name" value="Glycogen Phosphorylase B"/>
    <property type="match status" value="1"/>
</dbReference>
<proteinExistence type="predicted"/>
<dbReference type="SUPFAM" id="SSF53756">
    <property type="entry name" value="UDP-Glycosyltransferase/glycogen phosphorylase"/>
    <property type="match status" value="1"/>
</dbReference>
<accession>A0A1G7UV25</accession>
<organism evidence="1 2">
    <name type="scientific">Lentzea fradiae</name>
    <dbReference type="NCBI Taxonomy" id="200378"/>
    <lineage>
        <taxon>Bacteria</taxon>
        <taxon>Bacillati</taxon>
        <taxon>Actinomycetota</taxon>
        <taxon>Actinomycetes</taxon>
        <taxon>Pseudonocardiales</taxon>
        <taxon>Pseudonocardiaceae</taxon>
        <taxon>Lentzea</taxon>
    </lineage>
</organism>
<dbReference type="Proteomes" id="UP000199623">
    <property type="component" value="Unassembled WGS sequence"/>
</dbReference>
<evidence type="ECO:0000313" key="1">
    <source>
        <dbReference type="EMBL" id="SDG51158.1"/>
    </source>
</evidence>
<keyword evidence="2" id="KW-1185">Reference proteome</keyword>
<protein>
    <recommendedName>
        <fullName evidence="3">UDP-N-acetylglucosamine:LPS N-acetylglucosamine transferase</fullName>
    </recommendedName>
</protein>
<dbReference type="EMBL" id="FNCC01000008">
    <property type="protein sequence ID" value="SDG51158.1"/>
    <property type="molecule type" value="Genomic_DNA"/>
</dbReference>
<gene>
    <name evidence="1" type="ORF">SAMN05216553_108420</name>
</gene>
<evidence type="ECO:0000313" key="2">
    <source>
        <dbReference type="Proteomes" id="UP000199623"/>
    </source>
</evidence>
<dbReference type="STRING" id="200378.SAMN05216553_108420"/>
<evidence type="ECO:0008006" key="3">
    <source>
        <dbReference type="Google" id="ProtNLM"/>
    </source>
</evidence>
<name>A0A1G7UV25_9PSEU</name>
<dbReference type="AlphaFoldDB" id="A0A1G7UV25"/>
<reference evidence="2" key="1">
    <citation type="submission" date="2016-10" db="EMBL/GenBank/DDBJ databases">
        <authorList>
            <person name="Varghese N."/>
            <person name="Submissions S."/>
        </authorList>
    </citation>
    <scope>NUCLEOTIDE SEQUENCE [LARGE SCALE GENOMIC DNA]</scope>
    <source>
        <strain evidence="2">CGMCC 4.3506</strain>
    </source>
</reference>
<dbReference type="RefSeq" id="WP_245744076.1">
    <property type="nucleotide sequence ID" value="NZ_FNCC01000008.1"/>
</dbReference>
<sequence>MTIAVLTSGVALGVHVPGLLLARRLAEAGVRARVDVLERHLPEARRDLIPESKVAFHRDFRVALAGQRLARRNPAELAEDSVSALLAEWEDEQVDLLVVLSGFWLPAVRRYASARAGVRVHACHVDSTASPSFRSAGWTASAQERHEDVWLLEQNAGGVATTIPVSRAEPVPWSARNGRLLAHGGGWGMGTYRSDAADLTSEGFALDLVAYEWADVVRGDDRNRYFMIDPAWHPWHDDGFPPFGRVAADGRVDYRRREDHHDGFDLTREAIAVVSKPGGGTLMDSLSSATPVVLLKPFGEHEARNAQLWERLGFGISYPHWVAGGKSLAVLEGLHRNLLAARPRALSYPDRLAGLST</sequence>